<dbReference type="Proteomes" id="UP001597118">
    <property type="component" value="Unassembled WGS sequence"/>
</dbReference>
<dbReference type="InterPro" id="IPR024370">
    <property type="entry name" value="PBP_domain"/>
</dbReference>
<evidence type="ECO:0000259" key="2">
    <source>
        <dbReference type="Pfam" id="PF12849"/>
    </source>
</evidence>
<dbReference type="RefSeq" id="WP_379661531.1">
    <property type="nucleotide sequence ID" value="NZ_JBHUDG010000003.1"/>
</dbReference>
<name>A0ABW4IC21_9SPHI</name>
<evidence type="ECO:0000313" key="3">
    <source>
        <dbReference type="EMBL" id="MFD1629151.1"/>
    </source>
</evidence>
<reference evidence="4" key="1">
    <citation type="journal article" date="2019" name="Int. J. Syst. Evol. Microbiol.">
        <title>The Global Catalogue of Microorganisms (GCM) 10K type strain sequencing project: providing services to taxonomists for standard genome sequencing and annotation.</title>
        <authorList>
            <consortium name="The Broad Institute Genomics Platform"/>
            <consortium name="The Broad Institute Genome Sequencing Center for Infectious Disease"/>
            <person name="Wu L."/>
            <person name="Ma J."/>
        </authorList>
    </citation>
    <scope>NUCLEOTIDE SEQUENCE [LARGE SCALE GENOMIC DNA]</scope>
    <source>
        <strain evidence="4">CCUG 53762</strain>
    </source>
</reference>
<protein>
    <submittedName>
        <fullName evidence="3">PstS family phosphate ABC transporter substrate-binding protein</fullName>
    </submittedName>
</protein>
<keyword evidence="4" id="KW-1185">Reference proteome</keyword>
<accession>A0ABW4IC21</accession>
<comment type="caution">
    <text evidence="3">The sequence shown here is derived from an EMBL/GenBank/DDBJ whole genome shotgun (WGS) entry which is preliminary data.</text>
</comment>
<organism evidence="3 4">
    <name type="scientific">Pseudopedobacter beijingensis</name>
    <dbReference type="NCBI Taxonomy" id="1207056"/>
    <lineage>
        <taxon>Bacteria</taxon>
        <taxon>Pseudomonadati</taxon>
        <taxon>Bacteroidota</taxon>
        <taxon>Sphingobacteriia</taxon>
        <taxon>Sphingobacteriales</taxon>
        <taxon>Sphingobacteriaceae</taxon>
        <taxon>Pseudopedobacter</taxon>
    </lineage>
</organism>
<dbReference type="SUPFAM" id="SSF53850">
    <property type="entry name" value="Periplasmic binding protein-like II"/>
    <property type="match status" value="1"/>
</dbReference>
<feature type="domain" description="PBP" evidence="2">
    <location>
        <begin position="26"/>
        <end position="269"/>
    </location>
</feature>
<sequence length="294" mass="32825">MNKTLSILICLLPFFLHSCNTSGERGESYTYGDAKVLADESLFPVVDDEAVVFNSRYKRAHIDMVYKPQQEVLNMLLNDSASIAVLPRMLTEEEASTFEKKKVRVRPIKFATDGIGIITSNDNPLQNITLQELKDFLSGKADHSPVIVFDNVKSSTVEYLMDHFDVKELTAKNIYALNTSEEVIRYIKNNKNAVGIISVSWIKRPTKEIEEDVKGIKFVAVKNNVGNYVLPTQSSLKTKEYPLTRDLYLIDCQGKAGLGTGFAAFLASDIGQRVILKSGLAPDSLPSRQIIIKK</sequence>
<dbReference type="InterPro" id="IPR050811">
    <property type="entry name" value="Phosphate_ABC_transporter"/>
</dbReference>
<evidence type="ECO:0000313" key="4">
    <source>
        <dbReference type="Proteomes" id="UP001597118"/>
    </source>
</evidence>
<gene>
    <name evidence="3" type="ORF">ACFSAH_04635</name>
</gene>
<dbReference type="EMBL" id="JBHUDG010000003">
    <property type="protein sequence ID" value="MFD1629151.1"/>
    <property type="molecule type" value="Genomic_DNA"/>
</dbReference>
<dbReference type="Pfam" id="PF12849">
    <property type="entry name" value="PBP_like_2"/>
    <property type="match status" value="1"/>
</dbReference>
<evidence type="ECO:0000256" key="1">
    <source>
        <dbReference type="ARBA" id="ARBA00022729"/>
    </source>
</evidence>
<keyword evidence="1" id="KW-0732">Signal</keyword>
<proteinExistence type="predicted"/>
<dbReference type="PANTHER" id="PTHR30570:SF1">
    <property type="entry name" value="PHOSPHATE-BINDING PROTEIN PSTS"/>
    <property type="match status" value="1"/>
</dbReference>
<dbReference type="PANTHER" id="PTHR30570">
    <property type="entry name" value="PERIPLASMIC PHOSPHATE BINDING COMPONENT OF PHOSPHATE ABC TRANSPORTER"/>
    <property type="match status" value="1"/>
</dbReference>
<dbReference type="Gene3D" id="3.40.190.10">
    <property type="entry name" value="Periplasmic binding protein-like II"/>
    <property type="match status" value="2"/>
</dbReference>